<comment type="caution">
    <text evidence="1">The sequence shown here is derived from an EMBL/GenBank/DDBJ whole genome shotgun (WGS) entry which is preliminary data.</text>
</comment>
<sequence>MTPTNNDTQQTKAALRKEFPGWSIITTNRDRWWATRNPERDPKVRWLVDHSVTAVDADTAEELRAKLGEVNR</sequence>
<dbReference type="RefSeq" id="WP_344548502.1">
    <property type="nucleotide sequence ID" value="NZ_BAAATD010000019.1"/>
</dbReference>
<evidence type="ECO:0000313" key="1">
    <source>
        <dbReference type="EMBL" id="GAA2635438.1"/>
    </source>
</evidence>
<keyword evidence="2" id="KW-1185">Reference proteome</keyword>
<accession>A0ABN3QU94</accession>
<dbReference type="EMBL" id="BAAATD010000019">
    <property type="protein sequence ID" value="GAA2635438.1"/>
    <property type="molecule type" value="Genomic_DNA"/>
</dbReference>
<proteinExistence type="predicted"/>
<protein>
    <submittedName>
        <fullName evidence="1">Uncharacterized protein</fullName>
    </submittedName>
</protein>
<organism evidence="1 2">
    <name type="scientific">Actinomadura fulvescens</name>
    <dbReference type="NCBI Taxonomy" id="46160"/>
    <lineage>
        <taxon>Bacteria</taxon>
        <taxon>Bacillati</taxon>
        <taxon>Actinomycetota</taxon>
        <taxon>Actinomycetes</taxon>
        <taxon>Streptosporangiales</taxon>
        <taxon>Thermomonosporaceae</taxon>
        <taxon>Actinomadura</taxon>
    </lineage>
</organism>
<gene>
    <name evidence="1" type="ORF">GCM10010411_88060</name>
</gene>
<reference evidence="1 2" key="1">
    <citation type="journal article" date="2019" name="Int. J. Syst. Evol. Microbiol.">
        <title>The Global Catalogue of Microorganisms (GCM) 10K type strain sequencing project: providing services to taxonomists for standard genome sequencing and annotation.</title>
        <authorList>
            <consortium name="The Broad Institute Genomics Platform"/>
            <consortium name="The Broad Institute Genome Sequencing Center for Infectious Disease"/>
            <person name="Wu L."/>
            <person name="Ma J."/>
        </authorList>
    </citation>
    <scope>NUCLEOTIDE SEQUENCE [LARGE SCALE GENOMIC DNA]</scope>
    <source>
        <strain evidence="1 2">JCM 6833</strain>
    </source>
</reference>
<evidence type="ECO:0000313" key="2">
    <source>
        <dbReference type="Proteomes" id="UP001501509"/>
    </source>
</evidence>
<dbReference type="Proteomes" id="UP001501509">
    <property type="component" value="Unassembled WGS sequence"/>
</dbReference>
<name>A0ABN3QU94_9ACTN</name>